<keyword evidence="5" id="KW-1052">Target cell membrane</keyword>
<comment type="similarity">
    <text evidence="13">Belongs to the cationic peptide 01 (latrotoxin) family. 03 (alpha-latrotoxin) subfamily.</text>
</comment>
<keyword evidence="7" id="KW-0528">Neurotoxin</keyword>
<evidence type="ECO:0000256" key="7">
    <source>
        <dbReference type="ARBA" id="ARBA00022699"/>
    </source>
</evidence>
<evidence type="ECO:0000256" key="9">
    <source>
        <dbReference type="ARBA" id="ARBA00023028"/>
    </source>
</evidence>
<feature type="repeat" description="ANK" evidence="16">
    <location>
        <begin position="88"/>
        <end position="120"/>
    </location>
</feature>
<evidence type="ECO:0000256" key="4">
    <source>
        <dbReference type="ARBA" id="ARBA00022525"/>
    </source>
</evidence>
<dbReference type="PROSITE" id="PS50297">
    <property type="entry name" value="ANK_REP_REGION"/>
    <property type="match status" value="4"/>
</dbReference>
<keyword evidence="18" id="KW-1185">Reference proteome</keyword>
<name>A0AAV2A5P0_9ARAC</name>
<keyword evidence="8" id="KW-0677">Repeat</keyword>
<sequence length="247" mass="27504">MSQDKQILLKFCCNILNVKGQKDRSFLHIAACSGSLEIIELLIKKKADITSIDSLGAKPIHMAAKEGYLDILEYVLELGITLDERGESDWTSIHYAAAGNHFKICKFLYEKGADVNPVNADGATPLHTAAEMGNLDAVLTLLEFGAFYDAFDKNKKTPLEVTKWWNTRVKIALMFASNLFSAVQSSSHFKLVGLLMAGLDILKFNFVNIKNAKNTASIHYAAWKGYERIVNILLRYKANPNSRTKNG</sequence>
<feature type="repeat" description="ANK" evidence="16">
    <location>
        <begin position="213"/>
        <end position="245"/>
    </location>
</feature>
<evidence type="ECO:0000256" key="1">
    <source>
        <dbReference type="ARBA" id="ARBA00004175"/>
    </source>
</evidence>
<dbReference type="GO" id="GO:0005576">
    <property type="term" value="C:extracellular region"/>
    <property type="evidence" value="ECO:0007669"/>
    <property type="project" value="UniProtKB-SubCell"/>
</dbReference>
<evidence type="ECO:0000256" key="3">
    <source>
        <dbReference type="ARBA" id="ARBA00022483"/>
    </source>
</evidence>
<dbReference type="Gene3D" id="1.25.40.20">
    <property type="entry name" value="Ankyrin repeat-containing domain"/>
    <property type="match status" value="2"/>
</dbReference>
<evidence type="ECO:0000256" key="15">
    <source>
        <dbReference type="ARBA" id="ARBA00049811"/>
    </source>
</evidence>
<keyword evidence="11" id="KW-0472">Membrane</keyword>
<evidence type="ECO:0000256" key="8">
    <source>
        <dbReference type="ARBA" id="ARBA00022737"/>
    </source>
</evidence>
<comment type="subunit">
    <text evidence="14">Homotetramer in membranes.</text>
</comment>
<dbReference type="PROSITE" id="PS50088">
    <property type="entry name" value="ANK_REPEAT"/>
    <property type="match status" value="5"/>
</dbReference>
<feature type="repeat" description="ANK" evidence="16">
    <location>
        <begin position="55"/>
        <end position="87"/>
    </location>
</feature>
<evidence type="ECO:0000256" key="10">
    <source>
        <dbReference type="ARBA" id="ARBA00023043"/>
    </source>
</evidence>
<keyword evidence="6" id="KW-0800">Toxin</keyword>
<dbReference type="InterPro" id="IPR002110">
    <property type="entry name" value="Ankyrin_rpt"/>
</dbReference>
<comment type="subcellular location">
    <subcellularLocation>
        <location evidence="2">Secreted</location>
    </subcellularLocation>
    <subcellularLocation>
        <location evidence="1">Target cell membrane</location>
    </subcellularLocation>
</comment>
<dbReference type="PANTHER" id="PTHR24198">
    <property type="entry name" value="ANKYRIN REPEAT AND PROTEIN KINASE DOMAIN-CONTAINING PROTEIN"/>
    <property type="match status" value="1"/>
</dbReference>
<reference evidence="17 18" key="1">
    <citation type="submission" date="2024-04" db="EMBL/GenBank/DDBJ databases">
        <authorList>
            <person name="Rising A."/>
            <person name="Reimegard J."/>
            <person name="Sonavane S."/>
            <person name="Akerstrom W."/>
            <person name="Nylinder S."/>
            <person name="Hedman E."/>
            <person name="Kallberg Y."/>
        </authorList>
    </citation>
    <scope>NUCLEOTIDE SEQUENCE [LARGE SCALE GENOMIC DNA]</scope>
</reference>
<dbReference type="PRINTS" id="PR01415">
    <property type="entry name" value="ANKYRIN"/>
</dbReference>
<organism evidence="17 18">
    <name type="scientific">Larinioides sclopetarius</name>
    <dbReference type="NCBI Taxonomy" id="280406"/>
    <lineage>
        <taxon>Eukaryota</taxon>
        <taxon>Metazoa</taxon>
        <taxon>Ecdysozoa</taxon>
        <taxon>Arthropoda</taxon>
        <taxon>Chelicerata</taxon>
        <taxon>Arachnida</taxon>
        <taxon>Araneae</taxon>
        <taxon>Araneomorphae</taxon>
        <taxon>Entelegynae</taxon>
        <taxon>Araneoidea</taxon>
        <taxon>Araneidae</taxon>
        <taxon>Larinioides</taxon>
    </lineage>
</organism>
<evidence type="ECO:0000256" key="13">
    <source>
        <dbReference type="ARBA" id="ARBA00049657"/>
    </source>
</evidence>
<dbReference type="PANTHER" id="PTHR24198:SF165">
    <property type="entry name" value="ANKYRIN REPEAT-CONTAINING PROTEIN-RELATED"/>
    <property type="match status" value="1"/>
</dbReference>
<evidence type="ECO:0000313" key="17">
    <source>
        <dbReference type="EMBL" id="CAL1278946.1"/>
    </source>
</evidence>
<dbReference type="Pfam" id="PF00023">
    <property type="entry name" value="Ank"/>
    <property type="match status" value="1"/>
</dbReference>
<dbReference type="SUPFAM" id="SSF48403">
    <property type="entry name" value="Ankyrin repeat"/>
    <property type="match status" value="1"/>
</dbReference>
<dbReference type="EMBL" id="CAXIEN010000117">
    <property type="protein sequence ID" value="CAL1278946.1"/>
    <property type="molecule type" value="Genomic_DNA"/>
</dbReference>
<proteinExistence type="inferred from homology"/>
<dbReference type="GO" id="GO:0006887">
    <property type="term" value="P:exocytosis"/>
    <property type="evidence" value="ECO:0007669"/>
    <property type="project" value="UniProtKB-KW"/>
</dbReference>
<evidence type="ECO:0000313" key="18">
    <source>
        <dbReference type="Proteomes" id="UP001497382"/>
    </source>
</evidence>
<keyword evidence="12" id="KW-1053">Target membrane</keyword>
<keyword evidence="9" id="KW-0638">Presynaptic neurotoxin</keyword>
<dbReference type="GO" id="GO:0044231">
    <property type="term" value="C:host cell presynaptic membrane"/>
    <property type="evidence" value="ECO:0007669"/>
    <property type="project" value="UniProtKB-KW"/>
</dbReference>
<feature type="repeat" description="ANK" evidence="16">
    <location>
        <begin position="22"/>
        <end position="54"/>
    </location>
</feature>
<evidence type="ECO:0000256" key="16">
    <source>
        <dbReference type="PROSITE-ProRule" id="PRU00023"/>
    </source>
</evidence>
<dbReference type="InterPro" id="IPR036770">
    <property type="entry name" value="Ankyrin_rpt-contain_sf"/>
</dbReference>
<protein>
    <recommendedName>
        <fullName evidence="15">Alpha-latrotoxin</fullName>
    </recommendedName>
</protein>
<dbReference type="AlphaFoldDB" id="A0AAV2A5P0"/>
<evidence type="ECO:0000256" key="2">
    <source>
        <dbReference type="ARBA" id="ARBA00004613"/>
    </source>
</evidence>
<accession>A0AAV2A5P0</accession>
<comment type="caution">
    <text evidence="17">The sequence shown here is derived from an EMBL/GenBank/DDBJ whole genome shotgun (WGS) entry which is preliminary data.</text>
</comment>
<feature type="repeat" description="ANK" evidence="16">
    <location>
        <begin position="121"/>
        <end position="153"/>
    </location>
</feature>
<dbReference type="Proteomes" id="UP001497382">
    <property type="component" value="Unassembled WGS sequence"/>
</dbReference>
<dbReference type="GO" id="GO:0044218">
    <property type="term" value="C:other organism cell membrane"/>
    <property type="evidence" value="ECO:0007669"/>
    <property type="project" value="UniProtKB-KW"/>
</dbReference>
<dbReference type="Pfam" id="PF12796">
    <property type="entry name" value="Ank_2"/>
    <property type="match status" value="2"/>
</dbReference>
<gene>
    <name evidence="17" type="ORF">LARSCL_LOCUS10077</name>
</gene>
<keyword evidence="3" id="KW-0268">Exocytosis</keyword>
<evidence type="ECO:0000256" key="5">
    <source>
        <dbReference type="ARBA" id="ARBA00022537"/>
    </source>
</evidence>
<dbReference type="GO" id="GO:0090729">
    <property type="term" value="F:toxin activity"/>
    <property type="evidence" value="ECO:0007669"/>
    <property type="project" value="UniProtKB-KW"/>
</dbReference>
<dbReference type="SMART" id="SM00248">
    <property type="entry name" value="ANK"/>
    <property type="match status" value="5"/>
</dbReference>
<keyword evidence="4" id="KW-0964">Secreted</keyword>
<evidence type="ECO:0000256" key="6">
    <source>
        <dbReference type="ARBA" id="ARBA00022656"/>
    </source>
</evidence>
<evidence type="ECO:0000256" key="14">
    <source>
        <dbReference type="ARBA" id="ARBA00049715"/>
    </source>
</evidence>
<evidence type="ECO:0000256" key="11">
    <source>
        <dbReference type="ARBA" id="ARBA00023136"/>
    </source>
</evidence>
<keyword evidence="10 16" id="KW-0040">ANK repeat</keyword>
<evidence type="ECO:0000256" key="12">
    <source>
        <dbReference type="ARBA" id="ARBA00023298"/>
    </source>
</evidence>